<dbReference type="InterPro" id="IPR025105">
    <property type="entry name" value="DUF4010"/>
</dbReference>
<evidence type="ECO:0000259" key="3">
    <source>
        <dbReference type="Pfam" id="PF13194"/>
    </source>
</evidence>
<keyword evidence="1" id="KW-0472">Membrane</keyword>
<dbReference type="AlphaFoldDB" id="A0A1G4V9S4"/>
<accession>A0A1G4V9S4</accession>
<feature type="transmembrane region" description="Helical" evidence="1">
    <location>
        <begin position="246"/>
        <end position="266"/>
    </location>
</feature>
<evidence type="ECO:0000313" key="4">
    <source>
        <dbReference type="EMBL" id="SCX03369.1"/>
    </source>
</evidence>
<reference evidence="4 5" key="1">
    <citation type="submission" date="2016-10" db="EMBL/GenBank/DDBJ databases">
        <authorList>
            <person name="de Groot N.N."/>
        </authorList>
    </citation>
    <scope>NUCLEOTIDE SEQUENCE [LARGE SCALE GENOMIC DNA]</scope>
    <source>
        <strain evidence="4 5">CGMCC 1.3801</strain>
    </source>
</reference>
<feature type="transmembrane region" description="Helical" evidence="1">
    <location>
        <begin position="318"/>
        <end position="340"/>
    </location>
</feature>
<sequence>MDSQFVDMLTFKMTQSEFVVRLLVAIGIGCLIGLEREHNALKEKVQSVAGMRTFVFVVLLGFMGAMTSFLFSPWIYFGVLLAIIIVVGISYWITASLGDIGATTESSVLIAFLLGSLTFLGFIEISLMITVVVVVLLSAKIRLKAVIGKITGDELYDFIRFTVIVLLVFPFLPNATFGPYDVINPHEIGLVIILTSGLGFVGYVLMRFFGAEWGILLSGFIGGLVSSTATTWIFAKKSKENDHLSLYCATAIFSASAMMIVRVFVWTFVFNRLLFSELYLAMLIVFGSAVLCVLYFYFKQRNVKGMEEVVRKDKPLDLPGALVFGLLYTVILLIVSYANANLGAEGMLVSSAIAGFSDIDAITISISKLTGHSLDVALASKAVLVATLSNTLVKMGIGIWAGGRHLQYYLYLGYGVMLLAGVVAFFTL</sequence>
<feature type="transmembrane region" description="Helical" evidence="1">
    <location>
        <begin position="215"/>
        <end position="234"/>
    </location>
</feature>
<dbReference type="PANTHER" id="PTHR39084:SF1">
    <property type="entry name" value="DUF4010 DOMAIN-CONTAINING PROTEIN"/>
    <property type="match status" value="1"/>
</dbReference>
<evidence type="ECO:0000313" key="5">
    <source>
        <dbReference type="Proteomes" id="UP000182124"/>
    </source>
</evidence>
<keyword evidence="1" id="KW-1133">Transmembrane helix</keyword>
<keyword evidence="1" id="KW-0812">Transmembrane</keyword>
<feature type="domain" description="DUF4010" evidence="3">
    <location>
        <begin position="193"/>
        <end position="402"/>
    </location>
</feature>
<proteinExistence type="predicted"/>
<dbReference type="PANTHER" id="PTHR39084">
    <property type="entry name" value="MEMBRANE PROTEIN-RELATED"/>
    <property type="match status" value="1"/>
</dbReference>
<dbReference type="RefSeq" id="WP_023575695.1">
    <property type="nucleotide sequence ID" value="NZ_CBCSBQ010000005.1"/>
</dbReference>
<gene>
    <name evidence="4" type="ORF">SAMN02927925_00666</name>
</gene>
<feature type="transmembrane region" description="Helical" evidence="1">
    <location>
        <begin position="378"/>
        <end position="402"/>
    </location>
</feature>
<dbReference type="eggNOG" id="COG3174">
    <property type="taxonomic scope" value="Bacteria"/>
</dbReference>
<protein>
    <submittedName>
        <fullName evidence="4">Uncharacterized membrane protein, DUF4010 family</fullName>
    </submittedName>
</protein>
<feature type="transmembrane region" description="Helical" evidence="1">
    <location>
        <begin position="158"/>
        <end position="176"/>
    </location>
</feature>
<feature type="transmembrane region" description="Helical" evidence="1">
    <location>
        <begin position="408"/>
        <end position="427"/>
    </location>
</feature>
<feature type="transmembrane region" description="Helical" evidence="1">
    <location>
        <begin position="77"/>
        <end position="97"/>
    </location>
</feature>
<dbReference type="EMBL" id="FMTY01000001">
    <property type="protein sequence ID" value="SCX03369.1"/>
    <property type="molecule type" value="Genomic_DNA"/>
</dbReference>
<evidence type="ECO:0000259" key="2">
    <source>
        <dbReference type="Pfam" id="PF02308"/>
    </source>
</evidence>
<organism evidence="4 5">
    <name type="scientific">Flavobacterium saliperosum</name>
    <dbReference type="NCBI Taxonomy" id="329186"/>
    <lineage>
        <taxon>Bacteria</taxon>
        <taxon>Pseudomonadati</taxon>
        <taxon>Bacteroidota</taxon>
        <taxon>Flavobacteriia</taxon>
        <taxon>Flavobacteriales</taxon>
        <taxon>Flavobacteriaceae</taxon>
        <taxon>Flavobacterium</taxon>
    </lineage>
</organism>
<dbReference type="InterPro" id="IPR049177">
    <property type="entry name" value="MgtC_SapB_SrpB_YhiD_N"/>
</dbReference>
<dbReference type="Pfam" id="PF13194">
    <property type="entry name" value="DUF4010"/>
    <property type="match status" value="1"/>
</dbReference>
<feature type="domain" description="MgtC/SapB/SrpB/YhiD N-terminal" evidence="2">
    <location>
        <begin position="22"/>
        <end position="144"/>
    </location>
</feature>
<feature type="transmembrane region" description="Helical" evidence="1">
    <location>
        <begin position="188"/>
        <end position="209"/>
    </location>
</feature>
<feature type="transmembrane region" description="Helical" evidence="1">
    <location>
        <begin position="54"/>
        <end position="71"/>
    </location>
</feature>
<feature type="transmembrane region" description="Helical" evidence="1">
    <location>
        <begin position="18"/>
        <end position="34"/>
    </location>
</feature>
<feature type="transmembrane region" description="Helical" evidence="1">
    <location>
        <begin position="278"/>
        <end position="298"/>
    </location>
</feature>
<feature type="transmembrane region" description="Helical" evidence="1">
    <location>
        <begin position="109"/>
        <end position="138"/>
    </location>
</feature>
<dbReference type="Pfam" id="PF02308">
    <property type="entry name" value="MgtC"/>
    <property type="match status" value="1"/>
</dbReference>
<dbReference type="Proteomes" id="UP000182124">
    <property type="component" value="Unassembled WGS sequence"/>
</dbReference>
<evidence type="ECO:0000256" key="1">
    <source>
        <dbReference type="SAM" id="Phobius"/>
    </source>
</evidence>
<name>A0A1G4V9S4_9FLAO</name>